<dbReference type="GO" id="GO:0007200">
    <property type="term" value="P:phospholipase C-activating G protein-coupled receptor signaling pathway"/>
    <property type="evidence" value="ECO:0007669"/>
    <property type="project" value="InterPro"/>
</dbReference>
<dbReference type="Pfam" id="PF00130">
    <property type="entry name" value="C1_1"/>
    <property type="match status" value="1"/>
</dbReference>
<dbReference type="GO" id="GO:0004143">
    <property type="term" value="F:ATP-dependent diacylglycerol kinase activity"/>
    <property type="evidence" value="ECO:0007669"/>
    <property type="project" value="UniProtKB-EC"/>
</dbReference>
<dbReference type="InterPro" id="IPR037607">
    <property type="entry name" value="DGK"/>
</dbReference>
<evidence type="ECO:0000256" key="17">
    <source>
        <dbReference type="ARBA" id="ARBA00023242"/>
    </source>
</evidence>
<keyword evidence="12 24" id="KW-0418">Kinase</keyword>
<feature type="compositionally biased region" description="Low complexity" evidence="25">
    <location>
        <begin position="17"/>
        <end position="33"/>
    </location>
</feature>
<evidence type="ECO:0000256" key="5">
    <source>
        <dbReference type="ARBA" id="ARBA00005175"/>
    </source>
</evidence>
<evidence type="ECO:0000256" key="3">
    <source>
        <dbReference type="ARBA" id="ARBA00004316"/>
    </source>
</evidence>
<dbReference type="Ensembl" id="ENSCCRT00020112100.1">
    <property type="protein sequence ID" value="ENSCCRP00020102576.1"/>
    <property type="gene ID" value="ENSCCRG00020041263.1"/>
</dbReference>
<comment type="catalytic activity">
    <reaction evidence="20">
        <text>1-octadecanoyl-2-(5Z,8Z,11Z,14Z-eicosatetraenoyl)-sn-glycerol + ATP = 1-octadecanoyl-2-(5Z,8Z,11Z,14Z-eicosatetraenoyl)-sn-glycero-3-phosphate + ADP + H(+)</text>
        <dbReference type="Rhea" id="RHEA:40323"/>
        <dbReference type="ChEBI" id="CHEBI:15378"/>
        <dbReference type="ChEBI" id="CHEBI:30616"/>
        <dbReference type="ChEBI" id="CHEBI:75728"/>
        <dbReference type="ChEBI" id="CHEBI:77091"/>
        <dbReference type="ChEBI" id="CHEBI:456216"/>
    </reaction>
    <physiologicalReaction direction="left-to-right" evidence="20">
        <dbReference type="Rhea" id="RHEA:40324"/>
    </physiologicalReaction>
</comment>
<name>A0A8C2K3E1_CYPCA</name>
<evidence type="ECO:0000256" key="14">
    <source>
        <dbReference type="ARBA" id="ARBA00023043"/>
    </source>
</evidence>
<keyword evidence="7" id="KW-1003">Cell membrane</keyword>
<dbReference type="Pfam" id="PF00609">
    <property type="entry name" value="DAGK_acc"/>
    <property type="match status" value="1"/>
</dbReference>
<keyword evidence="15" id="KW-0443">Lipid metabolism</keyword>
<dbReference type="FunFam" id="3.40.50.10330:FF:000002">
    <property type="entry name" value="Diacylglycerol kinase"/>
    <property type="match status" value="1"/>
</dbReference>
<accession>A0A8C2K3E1</accession>
<dbReference type="EC" id="2.7.1.107" evidence="24"/>
<comment type="pathway">
    <text evidence="22">Glycerolipid metabolism.</text>
</comment>
<dbReference type="InterPro" id="IPR016064">
    <property type="entry name" value="NAD/diacylglycerol_kinase_sf"/>
</dbReference>
<dbReference type="GO" id="GO:0046486">
    <property type="term" value="P:glycerolipid metabolic process"/>
    <property type="evidence" value="ECO:0007669"/>
    <property type="project" value="UniProtKB-UniPathway"/>
</dbReference>
<dbReference type="InterPro" id="IPR002219">
    <property type="entry name" value="PKC_DAG/PE"/>
</dbReference>
<dbReference type="Gene3D" id="2.60.200.40">
    <property type="match status" value="1"/>
</dbReference>
<dbReference type="GO" id="GO:0042995">
    <property type="term" value="C:cell projection"/>
    <property type="evidence" value="ECO:0007669"/>
    <property type="project" value="UniProtKB-SubCell"/>
</dbReference>
<comment type="catalytic activity">
    <reaction evidence="19">
        <text>1,2-di-(9Z-octadecenoyl)-sn-glycerol + ATP = 1,2-di-(9Z-octadecenoyl)-sn-glycero-3-phosphate + ADP + H(+)</text>
        <dbReference type="Rhea" id="RHEA:40327"/>
        <dbReference type="ChEBI" id="CHEBI:15378"/>
        <dbReference type="ChEBI" id="CHEBI:30616"/>
        <dbReference type="ChEBI" id="CHEBI:52333"/>
        <dbReference type="ChEBI" id="CHEBI:74546"/>
        <dbReference type="ChEBI" id="CHEBI:456216"/>
    </reaction>
    <physiologicalReaction direction="left-to-right" evidence="19">
        <dbReference type="Rhea" id="RHEA:40328"/>
    </physiologicalReaction>
</comment>
<evidence type="ECO:0000256" key="6">
    <source>
        <dbReference type="ARBA" id="ARBA00009280"/>
    </source>
</evidence>
<evidence type="ECO:0000256" key="22">
    <source>
        <dbReference type="ARBA" id="ARBA00060536"/>
    </source>
</evidence>
<dbReference type="Gene3D" id="3.30.60.20">
    <property type="match status" value="1"/>
</dbReference>
<dbReference type="FunFam" id="2.60.200.40:FF:000002">
    <property type="entry name" value="Diacylglycerol kinase"/>
    <property type="match status" value="1"/>
</dbReference>
<comment type="pathway">
    <text evidence="5">Lipid metabolism; glycerolipid metabolism.</text>
</comment>
<dbReference type="InterPro" id="IPR056383">
    <property type="entry name" value="DGKI-like_dom"/>
</dbReference>
<proteinExistence type="inferred from homology"/>
<dbReference type="GO" id="GO:0005634">
    <property type="term" value="C:nucleus"/>
    <property type="evidence" value="ECO:0007669"/>
    <property type="project" value="UniProtKB-SubCell"/>
</dbReference>
<evidence type="ECO:0000256" key="25">
    <source>
        <dbReference type="SAM" id="MobiDB-lite"/>
    </source>
</evidence>
<feature type="region of interest" description="Disordered" evidence="25">
    <location>
        <begin position="807"/>
        <end position="848"/>
    </location>
</feature>
<evidence type="ECO:0000256" key="24">
    <source>
        <dbReference type="RuleBase" id="RU361128"/>
    </source>
</evidence>
<dbReference type="PROSITE" id="PS50146">
    <property type="entry name" value="DAGK"/>
    <property type="match status" value="1"/>
</dbReference>
<organism evidence="27 28">
    <name type="scientific">Cyprinus carpio</name>
    <name type="common">Common carp</name>
    <dbReference type="NCBI Taxonomy" id="7962"/>
    <lineage>
        <taxon>Eukaryota</taxon>
        <taxon>Metazoa</taxon>
        <taxon>Chordata</taxon>
        <taxon>Craniata</taxon>
        <taxon>Vertebrata</taxon>
        <taxon>Euteleostomi</taxon>
        <taxon>Actinopterygii</taxon>
        <taxon>Neopterygii</taxon>
        <taxon>Teleostei</taxon>
        <taxon>Ostariophysi</taxon>
        <taxon>Cypriniformes</taxon>
        <taxon>Cyprinidae</taxon>
        <taxon>Cyprininae</taxon>
        <taxon>Cyprinus</taxon>
    </lineage>
</organism>
<evidence type="ECO:0000256" key="7">
    <source>
        <dbReference type="ARBA" id="ARBA00022475"/>
    </source>
</evidence>
<feature type="domain" description="DAGKc" evidence="26">
    <location>
        <begin position="324"/>
        <end position="458"/>
    </location>
</feature>
<evidence type="ECO:0000256" key="4">
    <source>
        <dbReference type="ARBA" id="ARBA00004514"/>
    </source>
</evidence>
<evidence type="ECO:0000256" key="23">
    <source>
        <dbReference type="PROSITE-ProRule" id="PRU00023"/>
    </source>
</evidence>
<evidence type="ECO:0000259" key="26">
    <source>
        <dbReference type="PROSITE" id="PS50146"/>
    </source>
</evidence>
<evidence type="ECO:0000256" key="15">
    <source>
        <dbReference type="ARBA" id="ARBA00023098"/>
    </source>
</evidence>
<keyword evidence="16" id="KW-0472">Membrane</keyword>
<evidence type="ECO:0000256" key="20">
    <source>
        <dbReference type="ARBA" id="ARBA00023400"/>
    </source>
</evidence>
<dbReference type="InterPro" id="IPR002110">
    <property type="entry name" value="Ankyrin_rpt"/>
</dbReference>
<evidence type="ECO:0000256" key="13">
    <source>
        <dbReference type="ARBA" id="ARBA00022840"/>
    </source>
</evidence>
<feature type="compositionally biased region" description="Basic residues" evidence="25">
    <location>
        <begin position="290"/>
        <end position="305"/>
    </location>
</feature>
<reference evidence="27" key="1">
    <citation type="submission" date="2025-08" db="UniProtKB">
        <authorList>
            <consortium name="Ensembl"/>
        </authorList>
    </citation>
    <scope>IDENTIFICATION</scope>
</reference>
<evidence type="ECO:0000313" key="28">
    <source>
        <dbReference type="Proteomes" id="UP000694701"/>
    </source>
</evidence>
<evidence type="ECO:0000256" key="8">
    <source>
        <dbReference type="ARBA" id="ARBA00022490"/>
    </source>
</evidence>
<keyword evidence="11 24" id="KW-0547">Nucleotide-binding</keyword>
<keyword evidence="17" id="KW-0539">Nucleus</keyword>
<dbReference type="CDD" id="cd20895">
    <property type="entry name" value="C1_DGKzeta_rpt2"/>
    <property type="match status" value="1"/>
</dbReference>
<evidence type="ECO:0000256" key="9">
    <source>
        <dbReference type="ARBA" id="ARBA00022679"/>
    </source>
</evidence>
<dbReference type="Pfam" id="PF23578">
    <property type="entry name" value="DGKI"/>
    <property type="match status" value="1"/>
</dbReference>
<dbReference type="Gene3D" id="3.40.50.10330">
    <property type="entry name" value="Probable inorganic polyphosphate/atp-NAD kinase, domain 1"/>
    <property type="match status" value="1"/>
</dbReference>
<dbReference type="Pfam" id="PF00781">
    <property type="entry name" value="DAGK_cat"/>
    <property type="match status" value="1"/>
</dbReference>
<keyword evidence="14 23" id="KW-0040">ANK repeat</keyword>
<feature type="region of interest" description="Disordered" evidence="25">
    <location>
        <begin position="284"/>
        <end position="307"/>
    </location>
</feature>
<comment type="subcellular location">
    <subcellularLocation>
        <location evidence="2">Cell membrane</location>
    </subcellularLocation>
    <subcellularLocation>
        <location evidence="3">Cell projection</location>
    </subcellularLocation>
    <subcellularLocation>
        <location evidence="4">Cytoplasm</location>
        <location evidence="4">Cytosol</location>
    </subcellularLocation>
    <subcellularLocation>
        <location evidence="1">Nucleus</location>
    </subcellularLocation>
</comment>
<comment type="catalytic activity">
    <reaction evidence="21">
        <text>a 1,2-diacyl-sn-glycerol + ATP = a 1,2-diacyl-sn-glycero-3-phosphate + ADP + H(+)</text>
        <dbReference type="Rhea" id="RHEA:10272"/>
        <dbReference type="ChEBI" id="CHEBI:15378"/>
        <dbReference type="ChEBI" id="CHEBI:17815"/>
        <dbReference type="ChEBI" id="CHEBI:30616"/>
        <dbReference type="ChEBI" id="CHEBI:58608"/>
        <dbReference type="ChEBI" id="CHEBI:456216"/>
        <dbReference type="EC" id="2.7.1.107"/>
    </reaction>
    <physiologicalReaction direction="left-to-right" evidence="21">
        <dbReference type="Rhea" id="RHEA:10273"/>
    </physiologicalReaction>
</comment>
<dbReference type="InterPro" id="IPR001206">
    <property type="entry name" value="Diacylglycerol_kinase_cat_dom"/>
</dbReference>
<evidence type="ECO:0000256" key="2">
    <source>
        <dbReference type="ARBA" id="ARBA00004236"/>
    </source>
</evidence>
<dbReference type="PROSITE" id="PS50088">
    <property type="entry name" value="ANK_REPEAT"/>
    <property type="match status" value="1"/>
</dbReference>
<keyword evidence="10" id="KW-0677">Repeat</keyword>
<keyword evidence="8" id="KW-0963">Cytoplasm</keyword>
<dbReference type="AlphaFoldDB" id="A0A8C2K3E1"/>
<sequence>MEQELGAGSQDREEVTTSLASTSASSSNSDLPSNPQPEGERVAVGRRHSSRTFTGLRLFGRRKAISKSGLQHLSCQPSAALLAKGETDREIRSTVDWSESALYGEHIWFETNVSGDFCYVGEQHCYAKSLQKSVARKKCAACKIVVHSICIEQLEKLLDWKAPPKGEELDEVPLKDPSFRINFRCKPSFRESGSRNIREPAIVRHHWVHRRRQEGKCKQCGKGFQQKFAFHSKEIVAISCSWCKQAYHNKVTCFMLQQIEEPCSLGAHAAVIVPPTWIIRVRRPQSSLKSSKKKKRTSFKRKSSKKGAEEARWKPFIVRPIPSQLMKPLLVFVNPKSGGNQGAKIIQSFLWYLNPRQVFDLSQGGPQEGLEMYRKVHNLRILACGGDGTVGWILSALDQLQLNPSPAVAVLPLGTGNDLARTLNWGGGYTDEPLSKILSHVEDGNIVQLDRWNLIVKPNPEAGPEERDEQVTDKLPLDVFNNYFSLGFDAHVTLEFHESREANPEKFNSRFRNKMFYAGTAFSDFLMGSSKDLAKHIRVVCDGTDLTSKVQDLKLQCLVFLNIPRYCAGTMPWGNPSEHHDFEPQRHDDGCIEVIGFTMTSLATLQVGGHGERLNQCREVTLTTFKSIPMQVDGEPCKLAPSVIHISLRNQANMVQKTKRRTSIPLLNDQQPFPERLRIRVSRISMHDYEALHYDKEKLKEASIPLGLIVVPGDSDLETCRAHIERLQEDFVSCHPSLQRLVLQEGDGTKPKALSSQRLSPKWCFLDSTTADRFYRIDRAQEHLNYVTEISQDELFVLDPELVVTETVSTSPGMPDLVDSSGDASSDPCKFTFPSSSSSPPNSPGPRVAELQRKRVSSDSSVAEALAHSDSLRSAKPALSRVGGVHRSNTTAADFKPTSREYFSLTVSADSLIECVKKKDHQKVRFSASFALYVSLSSSSLSISLFISWFLFVSLSFLFSGETVLHKAASLCQRTICHYLVEAGASLMKTDLQGDTPKHRAEKAKDAELAAYLENRQHYQMIQREDQETAV</sequence>
<comment type="similarity">
    <text evidence="6 24">Belongs to the eukaryotic diacylglycerol kinase family.</text>
</comment>
<evidence type="ECO:0000256" key="19">
    <source>
        <dbReference type="ARBA" id="ARBA00023371"/>
    </source>
</evidence>
<dbReference type="SUPFAM" id="SSF48403">
    <property type="entry name" value="Ankyrin repeat"/>
    <property type="match status" value="1"/>
</dbReference>
<evidence type="ECO:0000313" key="27">
    <source>
        <dbReference type="Ensembl" id="ENSCCRP00020102576.1"/>
    </source>
</evidence>
<dbReference type="GO" id="GO:0098978">
    <property type="term" value="C:glutamatergic synapse"/>
    <property type="evidence" value="ECO:0007669"/>
    <property type="project" value="TreeGrafter"/>
</dbReference>
<feature type="region of interest" description="Disordered" evidence="25">
    <location>
        <begin position="1"/>
        <end position="47"/>
    </location>
</feature>
<dbReference type="SMART" id="SM00045">
    <property type="entry name" value="DAGKa"/>
    <property type="match status" value="1"/>
</dbReference>
<dbReference type="InterPro" id="IPR047484">
    <property type="entry name" value="C1_DGKzeta_rpt2"/>
</dbReference>
<feature type="repeat" description="ANK" evidence="23">
    <location>
        <begin position="960"/>
        <end position="992"/>
    </location>
</feature>
<evidence type="ECO:0000256" key="11">
    <source>
        <dbReference type="ARBA" id="ARBA00022741"/>
    </source>
</evidence>
<dbReference type="InterPro" id="IPR000756">
    <property type="entry name" value="Diacylglycerol_kin_accessory"/>
</dbReference>
<dbReference type="GO" id="GO:0005524">
    <property type="term" value="F:ATP binding"/>
    <property type="evidence" value="ECO:0007669"/>
    <property type="project" value="UniProtKB-KW"/>
</dbReference>
<evidence type="ECO:0000256" key="16">
    <source>
        <dbReference type="ARBA" id="ARBA00023136"/>
    </source>
</evidence>
<dbReference type="InterPro" id="IPR017438">
    <property type="entry name" value="ATP-NAD_kinase_N"/>
</dbReference>
<dbReference type="SUPFAM" id="SSF111331">
    <property type="entry name" value="NAD kinase/diacylglycerol kinase-like"/>
    <property type="match status" value="1"/>
</dbReference>
<keyword evidence="13 24" id="KW-0067">ATP-binding</keyword>
<dbReference type="SMART" id="SM00046">
    <property type="entry name" value="DAGKc"/>
    <property type="match status" value="1"/>
</dbReference>
<dbReference type="PANTHER" id="PTHR11255">
    <property type="entry name" value="DIACYLGLYCEROL KINASE"/>
    <property type="match status" value="1"/>
</dbReference>
<dbReference type="Gene3D" id="1.25.40.20">
    <property type="entry name" value="Ankyrin repeat-containing domain"/>
    <property type="match status" value="1"/>
</dbReference>
<keyword evidence="9 24" id="KW-0808">Transferase</keyword>
<evidence type="ECO:0000256" key="18">
    <source>
        <dbReference type="ARBA" id="ARBA00023273"/>
    </source>
</evidence>
<evidence type="ECO:0000256" key="10">
    <source>
        <dbReference type="ARBA" id="ARBA00022737"/>
    </source>
</evidence>
<dbReference type="UniPathway" id="UPA00230"/>
<dbReference type="Proteomes" id="UP000694701">
    <property type="component" value="Unplaced"/>
</dbReference>
<dbReference type="GO" id="GO:0005886">
    <property type="term" value="C:plasma membrane"/>
    <property type="evidence" value="ECO:0007669"/>
    <property type="project" value="UniProtKB-SubCell"/>
</dbReference>
<dbReference type="GO" id="GO:0005829">
    <property type="term" value="C:cytosol"/>
    <property type="evidence" value="ECO:0007669"/>
    <property type="project" value="UniProtKB-SubCell"/>
</dbReference>
<protein>
    <recommendedName>
        <fullName evidence="24">Diacylglycerol kinase</fullName>
        <shortName evidence="24">DAG kinase</shortName>
        <ecNumber evidence="24">2.7.1.107</ecNumber>
    </recommendedName>
</protein>
<dbReference type="PANTHER" id="PTHR11255:SF43">
    <property type="entry name" value="DIACYLGLYCEROL KINASE ZETA"/>
    <property type="match status" value="1"/>
</dbReference>
<dbReference type="SMART" id="SM00109">
    <property type="entry name" value="C1"/>
    <property type="match status" value="2"/>
</dbReference>
<evidence type="ECO:0000256" key="21">
    <source>
        <dbReference type="ARBA" id="ARBA00023411"/>
    </source>
</evidence>
<dbReference type="InterPro" id="IPR036770">
    <property type="entry name" value="Ankyrin_rpt-contain_sf"/>
</dbReference>
<evidence type="ECO:0000256" key="1">
    <source>
        <dbReference type="ARBA" id="ARBA00004123"/>
    </source>
</evidence>
<evidence type="ECO:0000256" key="12">
    <source>
        <dbReference type="ARBA" id="ARBA00022777"/>
    </source>
</evidence>
<keyword evidence="18" id="KW-0966">Cell projection</keyword>